<dbReference type="OrthoDB" id="10453313at2759"/>
<dbReference type="Proteomes" id="UP000828251">
    <property type="component" value="Unassembled WGS sequence"/>
</dbReference>
<dbReference type="EMBL" id="JAIQCV010000011">
    <property type="protein sequence ID" value="KAH1046855.1"/>
    <property type="molecule type" value="Genomic_DNA"/>
</dbReference>
<keyword evidence="2" id="KW-1185">Reference proteome</keyword>
<accession>A0A9D3UK73</accession>
<organism evidence="1 2">
    <name type="scientific">Gossypium stocksii</name>
    <dbReference type="NCBI Taxonomy" id="47602"/>
    <lineage>
        <taxon>Eukaryota</taxon>
        <taxon>Viridiplantae</taxon>
        <taxon>Streptophyta</taxon>
        <taxon>Embryophyta</taxon>
        <taxon>Tracheophyta</taxon>
        <taxon>Spermatophyta</taxon>
        <taxon>Magnoliopsida</taxon>
        <taxon>eudicotyledons</taxon>
        <taxon>Gunneridae</taxon>
        <taxon>Pentapetalae</taxon>
        <taxon>rosids</taxon>
        <taxon>malvids</taxon>
        <taxon>Malvales</taxon>
        <taxon>Malvaceae</taxon>
        <taxon>Malvoideae</taxon>
        <taxon>Gossypium</taxon>
    </lineage>
</organism>
<evidence type="ECO:0000313" key="1">
    <source>
        <dbReference type="EMBL" id="KAH1046855.1"/>
    </source>
</evidence>
<evidence type="ECO:0000313" key="2">
    <source>
        <dbReference type="Proteomes" id="UP000828251"/>
    </source>
</evidence>
<reference evidence="1 2" key="1">
    <citation type="journal article" date="2021" name="Plant Biotechnol. J.">
        <title>Multi-omics assisted identification of the key and species-specific regulatory components of drought-tolerant mechanisms in Gossypium stocksii.</title>
        <authorList>
            <person name="Yu D."/>
            <person name="Ke L."/>
            <person name="Zhang D."/>
            <person name="Wu Y."/>
            <person name="Sun Y."/>
            <person name="Mei J."/>
            <person name="Sun J."/>
            <person name="Sun Y."/>
        </authorList>
    </citation>
    <scope>NUCLEOTIDE SEQUENCE [LARGE SCALE GENOMIC DNA]</scope>
    <source>
        <strain evidence="2">cv. E1</strain>
        <tissue evidence="1">Leaf</tissue>
    </source>
</reference>
<comment type="caution">
    <text evidence="1">The sequence shown here is derived from an EMBL/GenBank/DDBJ whole genome shotgun (WGS) entry which is preliminary data.</text>
</comment>
<dbReference type="AlphaFoldDB" id="A0A9D3UK73"/>
<protein>
    <submittedName>
        <fullName evidence="1">Uncharacterized protein</fullName>
    </submittedName>
</protein>
<gene>
    <name evidence="1" type="ORF">J1N35_037639</name>
</gene>
<name>A0A9D3UK73_9ROSI</name>
<proteinExistence type="predicted"/>
<sequence>ECTINLEDVQLQLRLPVDGSALTGSVQSADWGVLANLVGGLPCWQHCTGRYVGRWHQIKPKSEVAYHYYNHGLSFTFHFYVLE</sequence>
<feature type="non-terminal residue" evidence="1">
    <location>
        <position position="1"/>
    </location>
</feature>